<evidence type="ECO:0000259" key="2">
    <source>
        <dbReference type="Pfam" id="PF12274"/>
    </source>
</evidence>
<protein>
    <recommendedName>
        <fullName evidence="2">DUF3615 domain-containing protein</fullName>
    </recommendedName>
</protein>
<dbReference type="Proteomes" id="UP001154282">
    <property type="component" value="Unassembled WGS sequence"/>
</dbReference>
<sequence length="279" mass="31729">MAEARPATAAGSSSHSRIDDRAEVQATEEPPSPKKQKTQGRPDQRDVVEPSPSPYALINPAPGEEKLAADPMVEEEEEEDDDDDELPVSLDEHGRNRNSKFYEQLVACSVINRDPEEPTWWFDSDDETAEEREITRKETAMIAKEALNSYNEKNKGVKYVLDEPKRSRNTLFHLAIVTHLNFTAREENNPSSSPHRFFAETVRYYGGRLEVPNCIDMESFAPGSDQLHKACIYCPEEIEHPPEENCMYGKNTVDDWKKFEYETAEDEVMTPDSPDSGEK</sequence>
<evidence type="ECO:0000313" key="3">
    <source>
        <dbReference type="EMBL" id="CAI0375010.1"/>
    </source>
</evidence>
<dbReference type="Pfam" id="PF12274">
    <property type="entry name" value="DUF3615"/>
    <property type="match status" value="1"/>
</dbReference>
<dbReference type="InterPro" id="IPR022059">
    <property type="entry name" value="DUF3615"/>
</dbReference>
<dbReference type="EMBL" id="CAMGYJ010000002">
    <property type="protein sequence ID" value="CAI0375010.1"/>
    <property type="molecule type" value="Genomic_DNA"/>
</dbReference>
<dbReference type="PANTHER" id="PTHR34710:SF20">
    <property type="entry name" value="OS10G0550200 PROTEIN"/>
    <property type="match status" value="1"/>
</dbReference>
<feature type="domain" description="DUF3615" evidence="2">
    <location>
        <begin position="143"/>
        <end position="241"/>
    </location>
</feature>
<evidence type="ECO:0000256" key="1">
    <source>
        <dbReference type="SAM" id="MobiDB-lite"/>
    </source>
</evidence>
<accession>A0AAV0GPR4</accession>
<name>A0AAV0GPR4_9ROSI</name>
<gene>
    <name evidence="3" type="ORF">LITE_LOCUS433</name>
</gene>
<dbReference type="AlphaFoldDB" id="A0AAV0GPR4"/>
<dbReference type="PANTHER" id="PTHR34710">
    <property type="entry name" value="OS03G0834100 PROTEIN"/>
    <property type="match status" value="1"/>
</dbReference>
<comment type="caution">
    <text evidence="3">The sequence shown here is derived from an EMBL/GenBank/DDBJ whole genome shotgun (WGS) entry which is preliminary data.</text>
</comment>
<feature type="region of interest" description="Disordered" evidence="1">
    <location>
        <begin position="1"/>
        <end position="95"/>
    </location>
</feature>
<keyword evidence="4" id="KW-1185">Reference proteome</keyword>
<organism evidence="3 4">
    <name type="scientific">Linum tenue</name>
    <dbReference type="NCBI Taxonomy" id="586396"/>
    <lineage>
        <taxon>Eukaryota</taxon>
        <taxon>Viridiplantae</taxon>
        <taxon>Streptophyta</taxon>
        <taxon>Embryophyta</taxon>
        <taxon>Tracheophyta</taxon>
        <taxon>Spermatophyta</taxon>
        <taxon>Magnoliopsida</taxon>
        <taxon>eudicotyledons</taxon>
        <taxon>Gunneridae</taxon>
        <taxon>Pentapetalae</taxon>
        <taxon>rosids</taxon>
        <taxon>fabids</taxon>
        <taxon>Malpighiales</taxon>
        <taxon>Linaceae</taxon>
        <taxon>Linum</taxon>
    </lineage>
</organism>
<feature type="compositionally biased region" description="Acidic residues" evidence="1">
    <location>
        <begin position="72"/>
        <end position="86"/>
    </location>
</feature>
<reference evidence="3" key="1">
    <citation type="submission" date="2022-08" db="EMBL/GenBank/DDBJ databases">
        <authorList>
            <person name="Gutierrez-Valencia J."/>
        </authorList>
    </citation>
    <scope>NUCLEOTIDE SEQUENCE</scope>
</reference>
<evidence type="ECO:0000313" key="4">
    <source>
        <dbReference type="Proteomes" id="UP001154282"/>
    </source>
</evidence>
<proteinExistence type="predicted"/>